<dbReference type="NCBIfam" id="TIGR01167">
    <property type="entry name" value="LPXTG_anchor"/>
    <property type="match status" value="1"/>
</dbReference>
<feature type="transmembrane region" description="Helical" evidence="6">
    <location>
        <begin position="161"/>
        <end position="182"/>
    </location>
</feature>
<reference evidence="9 10" key="1">
    <citation type="submission" date="2019-10" db="EMBL/GenBank/DDBJ databases">
        <title>Streptomyces smaragdinus sp. nov. and Streptomyces fabii sp. nov., isolated from the gut of fungus growing-termite Macrotermes natalensis.</title>
        <authorList>
            <person name="Schwitalla J."/>
            <person name="Benndorf R."/>
            <person name="Martin K."/>
            <person name="De Beer W."/>
            <person name="Kaster A.-K."/>
            <person name="Vollmers J."/>
            <person name="Poulsen M."/>
            <person name="Beemelmanns C."/>
        </authorList>
    </citation>
    <scope>NUCLEOTIDE SEQUENCE [LARGE SCALE GENOMIC DNA]</scope>
    <source>
        <strain evidence="9 10">RB5</strain>
    </source>
</reference>
<name>A0A7K0CF56_9ACTN</name>
<feature type="domain" description="Gram-positive cocci surface proteins LPxTG" evidence="8">
    <location>
        <begin position="151"/>
        <end position="187"/>
    </location>
</feature>
<gene>
    <name evidence="9" type="ORF">SRB5_22300</name>
</gene>
<evidence type="ECO:0000256" key="6">
    <source>
        <dbReference type="SAM" id="Phobius"/>
    </source>
</evidence>
<comment type="caution">
    <text evidence="9">The sequence shown here is derived from an EMBL/GenBank/DDBJ whole genome shotgun (WGS) entry which is preliminary data.</text>
</comment>
<dbReference type="EMBL" id="WEGJ01000005">
    <property type="protein sequence ID" value="MQY12100.1"/>
    <property type="molecule type" value="Genomic_DNA"/>
</dbReference>
<evidence type="ECO:0000256" key="2">
    <source>
        <dbReference type="ARBA" id="ARBA00022525"/>
    </source>
</evidence>
<dbReference type="AlphaFoldDB" id="A0A7K0CF56"/>
<feature type="compositionally biased region" description="Low complexity" evidence="5">
    <location>
        <begin position="99"/>
        <end position="113"/>
    </location>
</feature>
<feature type="signal peptide" evidence="7">
    <location>
        <begin position="1"/>
        <end position="30"/>
    </location>
</feature>
<evidence type="ECO:0000256" key="5">
    <source>
        <dbReference type="SAM" id="MobiDB-lite"/>
    </source>
</evidence>
<keyword evidence="6" id="KW-0812">Transmembrane</keyword>
<evidence type="ECO:0000256" key="7">
    <source>
        <dbReference type="SAM" id="SignalP"/>
    </source>
</evidence>
<keyword evidence="4" id="KW-0572">Peptidoglycan-anchor</keyword>
<dbReference type="PROSITE" id="PS50847">
    <property type="entry name" value="GRAM_POS_ANCHORING"/>
    <property type="match status" value="1"/>
</dbReference>
<keyword evidence="2" id="KW-0964">Secreted</keyword>
<organism evidence="9 10">
    <name type="scientific">Streptomyces smaragdinus</name>
    <dbReference type="NCBI Taxonomy" id="2585196"/>
    <lineage>
        <taxon>Bacteria</taxon>
        <taxon>Bacillati</taxon>
        <taxon>Actinomycetota</taxon>
        <taxon>Actinomycetes</taxon>
        <taxon>Kitasatosporales</taxon>
        <taxon>Streptomycetaceae</taxon>
        <taxon>Streptomyces</taxon>
    </lineage>
</organism>
<accession>A0A7K0CF56</accession>
<protein>
    <recommendedName>
        <fullName evidence="8">Gram-positive cocci surface proteins LPxTG domain-containing protein</fullName>
    </recommendedName>
</protein>
<evidence type="ECO:0000313" key="10">
    <source>
        <dbReference type="Proteomes" id="UP000466345"/>
    </source>
</evidence>
<feature type="chain" id="PRO_5038383311" description="Gram-positive cocci surface proteins LPxTG domain-containing protein" evidence="7">
    <location>
        <begin position="31"/>
        <end position="187"/>
    </location>
</feature>
<keyword evidence="10" id="KW-1185">Reference proteome</keyword>
<evidence type="ECO:0000256" key="3">
    <source>
        <dbReference type="ARBA" id="ARBA00022729"/>
    </source>
</evidence>
<dbReference type="Proteomes" id="UP000466345">
    <property type="component" value="Unassembled WGS sequence"/>
</dbReference>
<dbReference type="InterPro" id="IPR019931">
    <property type="entry name" value="LPXTG_anchor"/>
</dbReference>
<evidence type="ECO:0000313" key="9">
    <source>
        <dbReference type="EMBL" id="MQY12100.1"/>
    </source>
</evidence>
<evidence type="ECO:0000259" key="8">
    <source>
        <dbReference type="PROSITE" id="PS50847"/>
    </source>
</evidence>
<proteinExistence type="predicted"/>
<keyword evidence="6" id="KW-1133">Transmembrane helix</keyword>
<dbReference type="RefSeq" id="WP_153451450.1">
    <property type="nucleotide sequence ID" value="NZ_WEGJ01000005.1"/>
</dbReference>
<evidence type="ECO:0000256" key="4">
    <source>
        <dbReference type="ARBA" id="ARBA00023088"/>
    </source>
</evidence>
<feature type="region of interest" description="Disordered" evidence="5">
    <location>
        <begin position="34"/>
        <end position="157"/>
    </location>
</feature>
<keyword evidence="1" id="KW-0134">Cell wall</keyword>
<sequence>MKRISGLRWPVQVLCVGAAALCIASGPAWAVSADRDPAAAGTGAAKSHVPGERDNPAVGYLGEPETGSGEGSGIGISSESDDGPGAQAGRGEEPPAPPVRNVEPPEQPTTPEEPQTPPERPGQPEQPQTPDRPPTPSTGDRGPAAPPAKELARTGGDSDTVVALGAAGTGVTLLGVAGVLHARRRRS</sequence>
<evidence type="ECO:0000256" key="1">
    <source>
        <dbReference type="ARBA" id="ARBA00022512"/>
    </source>
</evidence>
<keyword evidence="6" id="KW-0472">Membrane</keyword>
<keyword evidence="3 7" id="KW-0732">Signal</keyword>